<feature type="chain" id="PRO_5035463151" description="Pyrrolo-quinoline quinone repeat domain-containing protein" evidence="4">
    <location>
        <begin position="31"/>
        <end position="481"/>
    </location>
</feature>
<dbReference type="Gene3D" id="2.140.10.10">
    <property type="entry name" value="Quinoprotein alcohol dehydrogenase-like superfamily"/>
    <property type="match status" value="1"/>
</dbReference>
<keyword evidence="3" id="KW-0560">Oxidoreductase</keyword>
<keyword evidence="7" id="KW-1185">Reference proteome</keyword>
<dbReference type="InterPro" id="IPR002372">
    <property type="entry name" value="PQQ_rpt_dom"/>
</dbReference>
<protein>
    <recommendedName>
        <fullName evidence="5">Pyrrolo-quinoline quinone repeat domain-containing protein</fullName>
    </recommendedName>
</protein>
<keyword evidence="4" id="KW-0732">Signal</keyword>
<dbReference type="PANTHER" id="PTHR32303:SF10">
    <property type="entry name" value="OUTER MEMBRANE PROTEIN ASSEMBLY FACTOR BAMB"/>
    <property type="match status" value="1"/>
</dbReference>
<feature type="domain" description="Pyrrolo-quinoline quinone repeat" evidence="5">
    <location>
        <begin position="49"/>
        <end position="293"/>
    </location>
</feature>
<evidence type="ECO:0000256" key="1">
    <source>
        <dbReference type="ARBA" id="ARBA00001931"/>
    </source>
</evidence>
<evidence type="ECO:0000256" key="4">
    <source>
        <dbReference type="SAM" id="SignalP"/>
    </source>
</evidence>
<reference evidence="6" key="1">
    <citation type="submission" date="2020-03" db="EMBL/GenBank/DDBJ databases">
        <title>A high-quality chromosome-level genome assembly of a woody plant with both climbing and erect habits, Rhamnella rubrinervis.</title>
        <authorList>
            <person name="Lu Z."/>
            <person name="Yang Y."/>
            <person name="Zhu X."/>
            <person name="Sun Y."/>
        </authorList>
    </citation>
    <scope>NUCLEOTIDE SEQUENCE</scope>
    <source>
        <strain evidence="6">BYM</strain>
        <tissue evidence="6">Leaf</tissue>
    </source>
</reference>
<dbReference type="OrthoDB" id="416253at2759"/>
<dbReference type="PANTHER" id="PTHR32303">
    <property type="entry name" value="QUINOPROTEIN ALCOHOL DEHYDROGENASE (CYTOCHROME C)"/>
    <property type="match status" value="1"/>
</dbReference>
<comment type="caution">
    <text evidence="6">The sequence shown here is derived from an EMBL/GenBank/DDBJ whole genome shotgun (WGS) entry which is preliminary data.</text>
</comment>
<evidence type="ECO:0000259" key="5">
    <source>
        <dbReference type="Pfam" id="PF13360"/>
    </source>
</evidence>
<comment type="cofactor">
    <cofactor evidence="1">
        <name>pyrroloquinoline quinone</name>
        <dbReference type="ChEBI" id="CHEBI:58442"/>
    </cofactor>
</comment>
<dbReference type="InterPro" id="IPR018391">
    <property type="entry name" value="PQQ_b-propeller_rpt"/>
</dbReference>
<dbReference type="GO" id="GO:0016491">
    <property type="term" value="F:oxidoreductase activity"/>
    <property type="evidence" value="ECO:0007669"/>
    <property type="project" value="UniProtKB-KW"/>
</dbReference>
<organism evidence="6 7">
    <name type="scientific">Rhamnella rubrinervis</name>
    <dbReference type="NCBI Taxonomy" id="2594499"/>
    <lineage>
        <taxon>Eukaryota</taxon>
        <taxon>Viridiplantae</taxon>
        <taxon>Streptophyta</taxon>
        <taxon>Embryophyta</taxon>
        <taxon>Tracheophyta</taxon>
        <taxon>Spermatophyta</taxon>
        <taxon>Magnoliopsida</taxon>
        <taxon>eudicotyledons</taxon>
        <taxon>Gunneridae</taxon>
        <taxon>Pentapetalae</taxon>
        <taxon>rosids</taxon>
        <taxon>fabids</taxon>
        <taxon>Rosales</taxon>
        <taxon>Rhamnaceae</taxon>
        <taxon>rhamnoid group</taxon>
        <taxon>Rhamneae</taxon>
        <taxon>Rhamnella</taxon>
    </lineage>
</organism>
<feature type="signal peptide" evidence="4">
    <location>
        <begin position="1"/>
        <end position="30"/>
    </location>
</feature>
<evidence type="ECO:0000256" key="3">
    <source>
        <dbReference type="ARBA" id="ARBA00023002"/>
    </source>
</evidence>
<dbReference type="EMBL" id="VOIH02000006">
    <property type="protein sequence ID" value="KAF3444764.1"/>
    <property type="molecule type" value="Genomic_DNA"/>
</dbReference>
<evidence type="ECO:0000256" key="2">
    <source>
        <dbReference type="ARBA" id="ARBA00008156"/>
    </source>
</evidence>
<dbReference type="SMART" id="SM00564">
    <property type="entry name" value="PQQ"/>
    <property type="match status" value="5"/>
</dbReference>
<accession>A0A8K0H365</accession>
<gene>
    <name evidence="6" type="ORF">FNV43_RR14457</name>
</gene>
<dbReference type="SUPFAM" id="SSF50998">
    <property type="entry name" value="Quinoprotein alcohol dehydrogenase-like"/>
    <property type="match status" value="1"/>
</dbReference>
<comment type="similarity">
    <text evidence="2">Belongs to the bacterial PQQ dehydrogenase family.</text>
</comment>
<evidence type="ECO:0000313" key="6">
    <source>
        <dbReference type="EMBL" id="KAF3444764.1"/>
    </source>
</evidence>
<dbReference type="Proteomes" id="UP000796880">
    <property type="component" value="Unassembled WGS sequence"/>
</dbReference>
<sequence length="481" mass="51950">MTLPTLYRNILFVLYIYSLFALLLANTAAALPDETKIRPESVSKLSLKWKFYAGKDITATPAIFDGNLYFPSWNGYIYALKALDGSLIWKKNLQKLTGLNATGFVLNINWTVSRSTPTVAGDVLVIGIYGPAVVIAVERSTGELVWSTRLDEHAAGVITMSGTYYRGAVYIGTSSLEEGLSVDQRCIFTGSLSKLNATSGAVLWQTFMLSDNHGERGQYAGAAIWGSSPSIDCSRNHVYIATGNLYSVPLRVQQCQEKQNDQTVPSHPDTCVEPDNLSDSIIALDLDSGKIKWYRQLGGYDVWFYACRNLSTPNCPPGPNLDADFGEAPIMLSLTNHGNGTKRDIVVTVQKSGFAWALDRDDGGLVWSTEAGPGGLLRQGTWGGATDEERVYTNIVNAERKNFTLAPSEKTVNSGGWVAMDARSGKILWPVADPGNATANGPVTVANGVVFAGSTDGRGPVYAIKAITGEILWSYKTGATV</sequence>
<dbReference type="AlphaFoldDB" id="A0A8K0H365"/>
<feature type="domain" description="Pyrrolo-quinoline quinone repeat" evidence="5">
    <location>
        <begin position="416"/>
        <end position="479"/>
    </location>
</feature>
<evidence type="ECO:0000313" key="7">
    <source>
        <dbReference type="Proteomes" id="UP000796880"/>
    </source>
</evidence>
<dbReference type="Pfam" id="PF13360">
    <property type="entry name" value="PQQ_2"/>
    <property type="match status" value="2"/>
</dbReference>
<dbReference type="InterPro" id="IPR011047">
    <property type="entry name" value="Quinoprotein_ADH-like_sf"/>
</dbReference>
<proteinExistence type="inferred from homology"/>
<name>A0A8K0H365_9ROSA</name>